<dbReference type="InterPro" id="IPR003615">
    <property type="entry name" value="HNH_nuc"/>
</dbReference>
<feature type="domain" description="C2H2-type" evidence="1">
    <location>
        <begin position="366"/>
        <end position="387"/>
    </location>
</feature>
<dbReference type="GO" id="GO:0004519">
    <property type="term" value="F:endonuclease activity"/>
    <property type="evidence" value="ECO:0007669"/>
    <property type="project" value="InterPro"/>
</dbReference>
<accession>A0A0F9B0P9</accession>
<dbReference type="PROSITE" id="PS00028">
    <property type="entry name" value="ZINC_FINGER_C2H2_1"/>
    <property type="match status" value="1"/>
</dbReference>
<dbReference type="EMBL" id="LAZR01043335">
    <property type="protein sequence ID" value="KKL07332.1"/>
    <property type="molecule type" value="Genomic_DNA"/>
</dbReference>
<comment type="caution">
    <text evidence="2">The sequence shown here is derived from an EMBL/GenBank/DDBJ whole genome shotgun (WGS) entry which is preliminary data.</text>
</comment>
<dbReference type="InterPro" id="IPR004919">
    <property type="entry name" value="GmrSD_N"/>
</dbReference>
<dbReference type="Gene3D" id="1.10.30.50">
    <property type="match status" value="1"/>
</dbReference>
<dbReference type="CDD" id="cd00085">
    <property type="entry name" value="HNHc"/>
    <property type="match status" value="1"/>
</dbReference>
<proteinExistence type="predicted"/>
<evidence type="ECO:0000313" key="2">
    <source>
        <dbReference type="EMBL" id="KKL07332.1"/>
    </source>
</evidence>
<dbReference type="GO" id="GO:0003676">
    <property type="term" value="F:nucleic acid binding"/>
    <property type="evidence" value="ECO:0007669"/>
    <property type="project" value="InterPro"/>
</dbReference>
<organism evidence="2">
    <name type="scientific">marine sediment metagenome</name>
    <dbReference type="NCBI Taxonomy" id="412755"/>
    <lineage>
        <taxon>unclassified sequences</taxon>
        <taxon>metagenomes</taxon>
        <taxon>ecological metagenomes</taxon>
    </lineage>
</organism>
<dbReference type="Pfam" id="PF01844">
    <property type="entry name" value="HNH"/>
    <property type="match status" value="1"/>
</dbReference>
<evidence type="ECO:0000259" key="1">
    <source>
        <dbReference type="PROSITE" id="PS00028"/>
    </source>
</evidence>
<dbReference type="InterPro" id="IPR013087">
    <property type="entry name" value="Znf_C2H2_type"/>
</dbReference>
<feature type="non-terminal residue" evidence="2">
    <location>
        <position position="1"/>
    </location>
</feature>
<sequence length="411" mass="47562">LESVGAEGRIINIADPTNPQDVATKNYVLIGIASDDLVFSNDTERANTQASYIELKEITVRQLAADYKDNAEDGVVGYGGKLDIRPPYQREFIYKDKQRDAVITTLTREFPLNVMYWAVRDDGNFEIIDGQQRTISVCQFVNGDFSYEGRYFFNLQDDEQEQILNYNLMVYFCSGTDSERLDWFRTINIAGEKLTDQELRNAVYSGSWVTEAKRYFSKTGCAAYAIGSDYLNGSPIRQDYLETAIKWISKGDIENYMAQHQRDQNASALWRYFQDVITWVEGTFTTKRKKFMKGVDWGTLYNKYKDEKHNTVKIEEETAKLILDDDVTKNSGIYPYILTRDKKHLSIRGFTDAMKQKVYEKQKGKCVVCKKHFDIEDMEADHITPWHEGGKTTEENCQMLCKDDNRRKSGR</sequence>
<dbReference type="PANTHER" id="PTHR39639">
    <property type="entry name" value="CHROMOSOME 16, WHOLE GENOME SHOTGUN SEQUENCE"/>
    <property type="match status" value="1"/>
</dbReference>
<reference evidence="2" key="1">
    <citation type="journal article" date="2015" name="Nature">
        <title>Complex archaea that bridge the gap between prokaryotes and eukaryotes.</title>
        <authorList>
            <person name="Spang A."/>
            <person name="Saw J.H."/>
            <person name="Jorgensen S.L."/>
            <person name="Zaremba-Niedzwiedzka K."/>
            <person name="Martijn J."/>
            <person name="Lind A.E."/>
            <person name="van Eijk R."/>
            <person name="Schleper C."/>
            <person name="Guy L."/>
            <person name="Ettema T.J."/>
        </authorList>
    </citation>
    <scope>NUCLEOTIDE SEQUENCE</scope>
</reference>
<protein>
    <recommendedName>
        <fullName evidence="1">C2H2-type domain-containing protein</fullName>
    </recommendedName>
</protein>
<dbReference type="SMART" id="SM00507">
    <property type="entry name" value="HNHc"/>
    <property type="match status" value="1"/>
</dbReference>
<dbReference type="PANTHER" id="PTHR39639:SF1">
    <property type="entry name" value="DUF262 DOMAIN-CONTAINING PROTEIN"/>
    <property type="match status" value="1"/>
</dbReference>
<gene>
    <name evidence="2" type="ORF">LCGC14_2587080</name>
</gene>
<dbReference type="InterPro" id="IPR002711">
    <property type="entry name" value="HNH"/>
</dbReference>
<dbReference type="GO" id="GO:0008270">
    <property type="term" value="F:zinc ion binding"/>
    <property type="evidence" value="ECO:0007669"/>
    <property type="project" value="InterPro"/>
</dbReference>
<dbReference type="AlphaFoldDB" id="A0A0F9B0P9"/>
<name>A0A0F9B0P9_9ZZZZ</name>
<dbReference type="Pfam" id="PF03235">
    <property type="entry name" value="GmrSD_N"/>
    <property type="match status" value="1"/>
</dbReference>